<evidence type="ECO:0000259" key="12">
    <source>
        <dbReference type="PROSITE" id="PS50850"/>
    </source>
</evidence>
<dbReference type="FunFam" id="1.20.1250.20:FF:000218">
    <property type="entry name" value="facilitated trehalose transporter Tret1"/>
    <property type="match status" value="1"/>
</dbReference>
<dbReference type="EMBL" id="SMGK01000003">
    <property type="protein sequence ID" value="TCK72813.1"/>
    <property type="molecule type" value="Genomic_DNA"/>
</dbReference>
<evidence type="ECO:0000256" key="7">
    <source>
        <dbReference type="ARBA" id="ARBA00022989"/>
    </source>
</evidence>
<dbReference type="PANTHER" id="PTHR48020">
    <property type="entry name" value="PROTON MYO-INOSITOL COTRANSPORTER"/>
    <property type="match status" value="1"/>
</dbReference>
<feature type="transmembrane region" description="Helical" evidence="11">
    <location>
        <begin position="30"/>
        <end position="55"/>
    </location>
</feature>
<dbReference type="Proteomes" id="UP000295210">
    <property type="component" value="Unassembled WGS sequence"/>
</dbReference>
<evidence type="ECO:0000256" key="6">
    <source>
        <dbReference type="ARBA" id="ARBA00022692"/>
    </source>
</evidence>
<gene>
    <name evidence="13" type="ORF">C7378_2403</name>
</gene>
<feature type="domain" description="Major facilitator superfamily (MFS) profile" evidence="12">
    <location>
        <begin position="37"/>
        <end position="457"/>
    </location>
</feature>
<keyword evidence="6 11" id="KW-0812">Transmembrane</keyword>
<dbReference type="AlphaFoldDB" id="A0A4R1L6Z4"/>
<dbReference type="PROSITE" id="PS00216">
    <property type="entry name" value="SUGAR_TRANSPORT_1"/>
    <property type="match status" value="2"/>
</dbReference>
<dbReference type="InterPro" id="IPR005829">
    <property type="entry name" value="Sugar_transporter_CS"/>
</dbReference>
<dbReference type="NCBIfam" id="TIGR00879">
    <property type="entry name" value="SP"/>
    <property type="match status" value="1"/>
</dbReference>
<dbReference type="InterPro" id="IPR020846">
    <property type="entry name" value="MFS_dom"/>
</dbReference>
<comment type="caution">
    <text evidence="13">The sequence shown here is derived from an EMBL/GenBank/DDBJ whole genome shotgun (WGS) entry which is preliminary data.</text>
</comment>
<name>A0A4R1L6Z4_9BACT</name>
<dbReference type="Pfam" id="PF00083">
    <property type="entry name" value="Sugar_tr"/>
    <property type="match status" value="1"/>
</dbReference>
<evidence type="ECO:0000256" key="10">
    <source>
        <dbReference type="SAM" id="MobiDB-lite"/>
    </source>
</evidence>
<feature type="transmembrane region" description="Helical" evidence="11">
    <location>
        <begin position="132"/>
        <end position="149"/>
    </location>
</feature>
<dbReference type="InterPro" id="IPR003663">
    <property type="entry name" value="Sugar/inositol_transpt"/>
</dbReference>
<accession>A0A4R1L6Z4</accession>
<dbReference type="GO" id="GO:0005886">
    <property type="term" value="C:plasma membrane"/>
    <property type="evidence" value="ECO:0007669"/>
    <property type="project" value="UniProtKB-SubCell"/>
</dbReference>
<feature type="transmembrane region" description="Helical" evidence="11">
    <location>
        <begin position="75"/>
        <end position="94"/>
    </location>
</feature>
<dbReference type="OrthoDB" id="9783823at2"/>
<keyword evidence="3 9" id="KW-0813">Transport</keyword>
<evidence type="ECO:0000256" key="3">
    <source>
        <dbReference type="ARBA" id="ARBA00022448"/>
    </source>
</evidence>
<feature type="transmembrane region" description="Helical" evidence="11">
    <location>
        <begin position="366"/>
        <end position="391"/>
    </location>
</feature>
<keyword evidence="8 11" id="KW-0472">Membrane</keyword>
<keyword evidence="14" id="KW-1185">Reference proteome</keyword>
<dbReference type="InterPro" id="IPR050814">
    <property type="entry name" value="Myo-inositol_Transporter"/>
</dbReference>
<evidence type="ECO:0000256" key="5">
    <source>
        <dbReference type="ARBA" id="ARBA00022597"/>
    </source>
</evidence>
<dbReference type="PANTHER" id="PTHR48020:SF12">
    <property type="entry name" value="PROTON MYO-INOSITOL COTRANSPORTER"/>
    <property type="match status" value="1"/>
</dbReference>
<comment type="similarity">
    <text evidence="2 9">Belongs to the major facilitator superfamily. Sugar transporter (TC 2.A.1.1) family.</text>
</comment>
<keyword evidence="4" id="KW-1003">Cell membrane</keyword>
<dbReference type="SUPFAM" id="SSF103473">
    <property type="entry name" value="MFS general substrate transporter"/>
    <property type="match status" value="1"/>
</dbReference>
<reference evidence="13 14" key="1">
    <citation type="submission" date="2019-03" db="EMBL/GenBank/DDBJ databases">
        <title>Genomic Encyclopedia of Type Strains, Phase IV (KMG-IV): sequencing the most valuable type-strain genomes for metagenomic binning, comparative biology and taxonomic classification.</title>
        <authorList>
            <person name="Goeker M."/>
        </authorList>
    </citation>
    <scope>NUCLEOTIDE SEQUENCE [LARGE SCALE GENOMIC DNA]</scope>
    <source>
        <strain evidence="13 14">DSM 103428</strain>
    </source>
</reference>
<protein>
    <submittedName>
        <fullName evidence="13">SP family arabinose:H+ symporter-like MFS transporter</fullName>
    </submittedName>
</protein>
<feature type="region of interest" description="Disordered" evidence="10">
    <location>
        <begin position="1"/>
        <end position="24"/>
    </location>
</feature>
<dbReference type="PROSITE" id="PS50850">
    <property type="entry name" value="MFS"/>
    <property type="match status" value="1"/>
</dbReference>
<proteinExistence type="inferred from homology"/>
<dbReference type="InterPro" id="IPR036259">
    <property type="entry name" value="MFS_trans_sf"/>
</dbReference>
<evidence type="ECO:0000256" key="8">
    <source>
        <dbReference type="ARBA" id="ARBA00023136"/>
    </source>
</evidence>
<dbReference type="InterPro" id="IPR005828">
    <property type="entry name" value="MFS_sugar_transport-like"/>
</dbReference>
<evidence type="ECO:0000313" key="13">
    <source>
        <dbReference type="EMBL" id="TCK72813.1"/>
    </source>
</evidence>
<feature type="transmembrane region" description="Helical" evidence="11">
    <location>
        <begin position="191"/>
        <end position="212"/>
    </location>
</feature>
<feature type="transmembrane region" description="Helical" evidence="11">
    <location>
        <begin position="161"/>
        <end position="179"/>
    </location>
</feature>
<feature type="transmembrane region" description="Helical" evidence="11">
    <location>
        <begin position="338"/>
        <end position="360"/>
    </location>
</feature>
<organism evidence="13 14">
    <name type="scientific">Acidipila rosea</name>
    <dbReference type="NCBI Taxonomy" id="768535"/>
    <lineage>
        <taxon>Bacteria</taxon>
        <taxon>Pseudomonadati</taxon>
        <taxon>Acidobacteriota</taxon>
        <taxon>Terriglobia</taxon>
        <taxon>Terriglobales</taxon>
        <taxon>Acidobacteriaceae</taxon>
        <taxon>Acidipila</taxon>
    </lineage>
</organism>
<evidence type="ECO:0000256" key="9">
    <source>
        <dbReference type="RuleBase" id="RU003346"/>
    </source>
</evidence>
<comment type="subcellular location">
    <subcellularLocation>
        <location evidence="1">Cell membrane</location>
        <topology evidence="1">Multi-pass membrane protein</topology>
    </subcellularLocation>
</comment>
<evidence type="ECO:0000256" key="1">
    <source>
        <dbReference type="ARBA" id="ARBA00004651"/>
    </source>
</evidence>
<feature type="transmembrane region" description="Helical" evidence="11">
    <location>
        <begin position="312"/>
        <end position="331"/>
    </location>
</feature>
<keyword evidence="5" id="KW-0762">Sugar transport</keyword>
<sequence>MNGLPTQSQKNEEEPQIAGSGPWPPPRKAIAGFAGLVSCVAAISGFLFGFDIAVINGAIVLLRAEFHLSDLHTEFAVSSLLVGAIGGAGLAGWLSDRFGRRRVLSFAALAFAASSLGAALPRNFIEFSAARLAGGIAIGIASVVAPMYIAEVSPARMRGRLISLNQMAIVTGILVAYLANWGFSLSGAWGWRWMFASAILPSAVLFFGTLLVPESPRWLVEEGQDERALAVLEQIEGGEEGARQLLLIHVAAQQERSTFQDLLAPALRRPLLLVVALAVLQQVTGINTVLFYGSLIWQRELHPHSASGALEANILVGIVNFAFTILALVLIERLGRKPLLMISSGVMAICQLALGAAFLLNPVPSALVLGAMLFCIASFAIGLGPCTWVLMAELLPTRVRGRAMSVANVALWSASFVLTVSFLTLSHAIGITGTFSLYSMLCVLTFALVWRVVPETKGRSLEEIETLWQQKHEARDADEG</sequence>
<dbReference type="PRINTS" id="PR00171">
    <property type="entry name" value="SUGRTRNSPORT"/>
</dbReference>
<evidence type="ECO:0000256" key="2">
    <source>
        <dbReference type="ARBA" id="ARBA00010992"/>
    </source>
</evidence>
<feature type="transmembrane region" description="Helical" evidence="11">
    <location>
        <begin position="403"/>
        <end position="429"/>
    </location>
</feature>
<dbReference type="Gene3D" id="1.20.1250.20">
    <property type="entry name" value="MFS general substrate transporter like domains"/>
    <property type="match status" value="1"/>
</dbReference>
<dbReference type="GO" id="GO:0022857">
    <property type="term" value="F:transmembrane transporter activity"/>
    <property type="evidence" value="ECO:0007669"/>
    <property type="project" value="InterPro"/>
</dbReference>
<feature type="transmembrane region" description="Helical" evidence="11">
    <location>
        <begin position="435"/>
        <end position="453"/>
    </location>
</feature>
<feature type="transmembrane region" description="Helical" evidence="11">
    <location>
        <begin position="103"/>
        <end position="120"/>
    </location>
</feature>
<evidence type="ECO:0000256" key="11">
    <source>
        <dbReference type="SAM" id="Phobius"/>
    </source>
</evidence>
<evidence type="ECO:0000313" key="14">
    <source>
        <dbReference type="Proteomes" id="UP000295210"/>
    </source>
</evidence>
<feature type="transmembrane region" description="Helical" evidence="11">
    <location>
        <begin position="271"/>
        <end position="292"/>
    </location>
</feature>
<evidence type="ECO:0000256" key="4">
    <source>
        <dbReference type="ARBA" id="ARBA00022475"/>
    </source>
</evidence>
<keyword evidence="7 11" id="KW-1133">Transmembrane helix</keyword>